<dbReference type="PANTHER" id="PTHR33992:SF1">
    <property type="entry name" value="RIBONUCLEASE P PROTEIN COMPONENT"/>
    <property type="match status" value="1"/>
</dbReference>
<evidence type="ECO:0000256" key="1">
    <source>
        <dbReference type="ARBA" id="ARBA00002663"/>
    </source>
</evidence>
<dbReference type="GO" id="GO:0030677">
    <property type="term" value="C:ribonuclease P complex"/>
    <property type="evidence" value="ECO:0007669"/>
    <property type="project" value="TreeGrafter"/>
</dbReference>
<comment type="function">
    <text evidence="1 7">RNaseP catalyzes the removal of the 5'-leader sequence from pre-tRNA to produce the mature 5'-terminus. It can also cleave other RNA substrates such as 4.5S RNA. The protein component plays an auxiliary but essential role in vivo by binding to the 5'-leader sequence and broadening the substrate specificity of the ribozyme.</text>
</comment>
<sequence>MPVLKKRSEFLAVAKGGRLARRAFVLQAIERDAPQGLEAGVARVGYTVTKKVGNAVVRNRVKRRLRAAVREAAHCARPGIDYVLIGRHGALDADFRSIVEELSAALKNPRTRADPQRSGGRRRPKSAGKQNSIH</sequence>
<dbReference type="Pfam" id="PF00825">
    <property type="entry name" value="Ribonuclease_P"/>
    <property type="match status" value="1"/>
</dbReference>
<comment type="catalytic activity">
    <reaction evidence="7">
        <text>Endonucleolytic cleavage of RNA, removing 5'-extranucleotides from tRNA precursor.</text>
        <dbReference type="EC" id="3.1.26.5"/>
    </reaction>
</comment>
<evidence type="ECO:0000256" key="6">
    <source>
        <dbReference type="ARBA" id="ARBA00022884"/>
    </source>
</evidence>
<evidence type="ECO:0000256" key="7">
    <source>
        <dbReference type="HAMAP-Rule" id="MF_00227"/>
    </source>
</evidence>
<keyword evidence="11" id="KW-1185">Reference proteome</keyword>
<keyword evidence="6 7" id="KW-0694">RNA-binding</keyword>
<keyword evidence="3 7" id="KW-0540">Nuclease</keyword>
<keyword evidence="5 7" id="KW-0378">Hydrolase</keyword>
<dbReference type="PANTHER" id="PTHR33992">
    <property type="entry name" value="RIBONUCLEASE P PROTEIN COMPONENT"/>
    <property type="match status" value="1"/>
</dbReference>
<dbReference type="AlphaFoldDB" id="A0A7X3LWK1"/>
<keyword evidence="2 7" id="KW-0819">tRNA processing</keyword>
<evidence type="ECO:0000256" key="5">
    <source>
        <dbReference type="ARBA" id="ARBA00022801"/>
    </source>
</evidence>
<evidence type="ECO:0000256" key="2">
    <source>
        <dbReference type="ARBA" id="ARBA00022694"/>
    </source>
</evidence>
<dbReference type="GO" id="GO:0001682">
    <property type="term" value="P:tRNA 5'-leader removal"/>
    <property type="evidence" value="ECO:0007669"/>
    <property type="project" value="UniProtKB-UniRule"/>
</dbReference>
<comment type="similarity">
    <text evidence="7">Belongs to the RnpA family.</text>
</comment>
<dbReference type="NCBIfam" id="TIGR00188">
    <property type="entry name" value="rnpA"/>
    <property type="match status" value="1"/>
</dbReference>
<comment type="caution">
    <text evidence="10">The sequence shown here is derived from an EMBL/GenBank/DDBJ whole genome shotgun (WGS) entry which is preliminary data.</text>
</comment>
<evidence type="ECO:0000256" key="3">
    <source>
        <dbReference type="ARBA" id="ARBA00022722"/>
    </source>
</evidence>
<dbReference type="EC" id="3.1.26.5" evidence="7 8"/>
<protein>
    <recommendedName>
        <fullName evidence="7 8">Ribonuclease P protein component</fullName>
        <shortName evidence="7">RNase P protein</shortName>
        <shortName evidence="7">RNaseP protein</shortName>
        <ecNumber evidence="7 8">3.1.26.5</ecNumber>
    </recommendedName>
    <alternativeName>
        <fullName evidence="7">Protein C5</fullName>
    </alternativeName>
</protein>
<dbReference type="SUPFAM" id="SSF54211">
    <property type="entry name" value="Ribosomal protein S5 domain 2-like"/>
    <property type="match status" value="1"/>
</dbReference>
<dbReference type="InterPro" id="IPR020568">
    <property type="entry name" value="Ribosomal_Su5_D2-typ_SF"/>
</dbReference>
<organism evidence="10 11">
    <name type="scientific">Stappia sediminis</name>
    <dbReference type="NCBI Taxonomy" id="2692190"/>
    <lineage>
        <taxon>Bacteria</taxon>
        <taxon>Pseudomonadati</taxon>
        <taxon>Pseudomonadota</taxon>
        <taxon>Alphaproteobacteria</taxon>
        <taxon>Hyphomicrobiales</taxon>
        <taxon>Stappiaceae</taxon>
        <taxon>Stappia</taxon>
    </lineage>
</organism>
<dbReference type="InterPro" id="IPR014721">
    <property type="entry name" value="Ribsml_uS5_D2-typ_fold_subgr"/>
</dbReference>
<dbReference type="Gene3D" id="3.30.230.10">
    <property type="match status" value="1"/>
</dbReference>
<dbReference type="InterPro" id="IPR000100">
    <property type="entry name" value="RNase_P"/>
</dbReference>
<dbReference type="GO" id="GO:0004526">
    <property type="term" value="F:ribonuclease P activity"/>
    <property type="evidence" value="ECO:0007669"/>
    <property type="project" value="UniProtKB-UniRule"/>
</dbReference>
<dbReference type="HAMAP" id="MF_00227">
    <property type="entry name" value="RNase_P"/>
    <property type="match status" value="1"/>
</dbReference>
<feature type="region of interest" description="Disordered" evidence="9">
    <location>
        <begin position="106"/>
        <end position="134"/>
    </location>
</feature>
<name>A0A7X3LWK1_9HYPH</name>
<keyword evidence="4 7" id="KW-0255">Endonuclease</keyword>
<evidence type="ECO:0000256" key="9">
    <source>
        <dbReference type="SAM" id="MobiDB-lite"/>
    </source>
</evidence>
<dbReference type="Proteomes" id="UP000433101">
    <property type="component" value="Unassembled WGS sequence"/>
</dbReference>
<dbReference type="InterPro" id="IPR020539">
    <property type="entry name" value="RNase_P_CS"/>
</dbReference>
<dbReference type="PROSITE" id="PS00648">
    <property type="entry name" value="RIBONUCLEASE_P"/>
    <property type="match status" value="1"/>
</dbReference>
<evidence type="ECO:0000313" key="10">
    <source>
        <dbReference type="EMBL" id="MXN66385.1"/>
    </source>
</evidence>
<dbReference type="GO" id="GO:0042781">
    <property type="term" value="F:3'-tRNA processing endoribonuclease activity"/>
    <property type="evidence" value="ECO:0007669"/>
    <property type="project" value="TreeGrafter"/>
</dbReference>
<evidence type="ECO:0000313" key="11">
    <source>
        <dbReference type="Proteomes" id="UP000433101"/>
    </source>
</evidence>
<proteinExistence type="inferred from homology"/>
<gene>
    <name evidence="7 10" type="primary">rnpA</name>
    <name evidence="10" type="ORF">GR183_15835</name>
</gene>
<evidence type="ECO:0000256" key="4">
    <source>
        <dbReference type="ARBA" id="ARBA00022759"/>
    </source>
</evidence>
<reference evidence="10 11" key="1">
    <citation type="submission" date="2019-12" db="EMBL/GenBank/DDBJ databases">
        <authorList>
            <person name="Li M."/>
        </authorList>
    </citation>
    <scope>NUCLEOTIDE SEQUENCE [LARGE SCALE GENOMIC DNA]</scope>
    <source>
        <strain evidence="10 11">GBMRC 2046</strain>
    </source>
</reference>
<evidence type="ECO:0000256" key="8">
    <source>
        <dbReference type="NCBIfam" id="TIGR00188"/>
    </source>
</evidence>
<comment type="subunit">
    <text evidence="7">Consists of a catalytic RNA component (M1 or rnpB) and a protein subunit.</text>
</comment>
<dbReference type="EMBL" id="WUMV01000007">
    <property type="protein sequence ID" value="MXN66385.1"/>
    <property type="molecule type" value="Genomic_DNA"/>
</dbReference>
<dbReference type="GO" id="GO:0000049">
    <property type="term" value="F:tRNA binding"/>
    <property type="evidence" value="ECO:0007669"/>
    <property type="project" value="UniProtKB-UniRule"/>
</dbReference>
<accession>A0A7X3LWK1</accession>